<name>A0A6B9RZ66_9HEMI</name>
<dbReference type="GO" id="GO:0005615">
    <property type="term" value="C:extracellular space"/>
    <property type="evidence" value="ECO:0007669"/>
    <property type="project" value="TreeGrafter"/>
</dbReference>
<gene>
    <name evidence="2" type="primary">OBP3</name>
</gene>
<dbReference type="EMBL" id="MN062611">
    <property type="protein sequence ID" value="QHI06949.1"/>
    <property type="molecule type" value="mRNA"/>
</dbReference>
<keyword evidence="1" id="KW-0732">Signal</keyword>
<evidence type="ECO:0000313" key="2">
    <source>
        <dbReference type="EMBL" id="QHI06949.1"/>
    </source>
</evidence>
<dbReference type="CDD" id="cd23992">
    <property type="entry name" value="PBP_GOBP"/>
    <property type="match status" value="1"/>
</dbReference>
<dbReference type="InterPro" id="IPR036728">
    <property type="entry name" value="PBP_GOBP_sf"/>
</dbReference>
<dbReference type="Pfam" id="PF01395">
    <property type="entry name" value="PBP_GOBP"/>
    <property type="match status" value="1"/>
</dbReference>
<reference evidence="2" key="1">
    <citation type="submission" date="2019-06" db="EMBL/GenBank/DDBJ databases">
        <authorList>
            <person name="Wang Z."/>
        </authorList>
    </citation>
    <scope>NUCLEOTIDE SEQUENCE</scope>
</reference>
<dbReference type="SUPFAM" id="SSF47565">
    <property type="entry name" value="Insect pheromone/odorant-binding proteins"/>
    <property type="match status" value="1"/>
</dbReference>
<accession>A0A6B9RZ66</accession>
<protein>
    <submittedName>
        <fullName evidence="2">Odorant-binding protein 3</fullName>
    </submittedName>
</protein>
<dbReference type="Gene3D" id="1.10.238.20">
    <property type="entry name" value="Pheromone/general odorant binding protein domain"/>
    <property type="match status" value="1"/>
</dbReference>
<organism evidence="2">
    <name type="scientific">Helopeltis theivora</name>
    <dbReference type="NCBI Taxonomy" id="393766"/>
    <lineage>
        <taxon>Eukaryota</taxon>
        <taxon>Metazoa</taxon>
        <taxon>Ecdysozoa</taxon>
        <taxon>Arthropoda</taxon>
        <taxon>Hexapoda</taxon>
        <taxon>Insecta</taxon>
        <taxon>Pterygota</taxon>
        <taxon>Neoptera</taxon>
        <taxon>Paraneoptera</taxon>
        <taxon>Hemiptera</taxon>
        <taxon>Heteroptera</taxon>
        <taxon>Panheteroptera</taxon>
        <taxon>Cimicomorpha</taxon>
        <taxon>Miridae</taxon>
        <taxon>Monaloniini</taxon>
        <taxon>Helopeltis</taxon>
    </lineage>
</organism>
<dbReference type="InterPro" id="IPR006170">
    <property type="entry name" value="PBP/GOBP"/>
</dbReference>
<evidence type="ECO:0000256" key="1">
    <source>
        <dbReference type="ARBA" id="ARBA00022729"/>
    </source>
</evidence>
<dbReference type="PANTHER" id="PTHR11857">
    <property type="entry name" value="ODORANT BINDING PROTEIN-RELATED"/>
    <property type="match status" value="1"/>
</dbReference>
<dbReference type="GO" id="GO:0007608">
    <property type="term" value="P:sensory perception of smell"/>
    <property type="evidence" value="ECO:0007669"/>
    <property type="project" value="TreeGrafter"/>
</dbReference>
<dbReference type="GO" id="GO:0005549">
    <property type="term" value="F:odorant binding"/>
    <property type="evidence" value="ECO:0007669"/>
    <property type="project" value="InterPro"/>
</dbReference>
<dbReference type="SMART" id="SM00708">
    <property type="entry name" value="PhBP"/>
    <property type="match status" value="1"/>
</dbReference>
<sequence>MVLIDGKSSVPWLVVALIGGFLVVHIESKGFTEEQKEEFVKVMKECAAESKIPEAEFEAMTSERKPPVSKEGECFVKCIMEKNDVIANNEVNKVGVAATLEEMIEDKPKLAKAKEILEECTKSVEPLAKGDSCEFAAKFGGCVHSKLKDSGIIGPKF</sequence>
<dbReference type="AlphaFoldDB" id="A0A6B9RZ66"/>
<proteinExistence type="evidence at transcript level"/>